<dbReference type="InterPro" id="IPR019412">
    <property type="entry name" value="IML2/TPR_39"/>
</dbReference>
<dbReference type="InterPro" id="IPR011990">
    <property type="entry name" value="TPR-like_helical_dom_sf"/>
</dbReference>
<dbReference type="PANTHER" id="PTHR31859">
    <property type="entry name" value="TETRATRICOPEPTIDE REPEAT PROTEIN 39 FAMILY MEMBER"/>
    <property type="match status" value="1"/>
</dbReference>
<accession>A0A0L0P4B2</accession>
<dbReference type="SUPFAM" id="SSF48452">
    <property type="entry name" value="TPR-like"/>
    <property type="match status" value="1"/>
</dbReference>
<dbReference type="Pfam" id="PF10300">
    <property type="entry name" value="Iml2-TPR_39"/>
    <property type="match status" value="1"/>
</dbReference>
<organism evidence="3 4">
    <name type="scientific">Candidozyma auris</name>
    <name type="common">Yeast</name>
    <name type="synonym">Candida auris</name>
    <dbReference type="NCBI Taxonomy" id="498019"/>
    <lineage>
        <taxon>Eukaryota</taxon>
        <taxon>Fungi</taxon>
        <taxon>Dikarya</taxon>
        <taxon>Ascomycota</taxon>
        <taxon>Saccharomycotina</taxon>
        <taxon>Pichiomycetes</taxon>
        <taxon>Metschnikowiaceae</taxon>
        <taxon>Candidozyma</taxon>
    </lineage>
</organism>
<dbReference type="GO" id="GO:0005741">
    <property type="term" value="C:mitochondrial outer membrane"/>
    <property type="evidence" value="ECO:0007669"/>
    <property type="project" value="TreeGrafter"/>
</dbReference>
<feature type="compositionally biased region" description="Low complexity" evidence="2">
    <location>
        <begin position="277"/>
        <end position="286"/>
    </location>
</feature>
<sequence length="873" mass="98588">MFKGIRKKASMLSLSLQASAEDPLEQHDRYHRVLRQVRDFEIALQAMDFLLDDRGEQGTELLKNELERHKKSNEKVPAAIFPLALGVMEFIEATLGFETEVMNRAHNTLSEAEEASLNHSKYNQKIHLSTSHIYPPGTEFQVTYAELTLLNALVMLLHENNGMMEQAKALFKLRKAYQILDATFKKIKESEELFNRNLAKFRKQANGSLVSSVDLPGYDIPSSTSSANSSSSALPEDIKLLKNMELIYQMRKARIEGTGVSCSQVDLFAELNTPSLSSKTSLPSLKENNGIPSERLKTPEQNLTANAAFARKNHESSSEDEEDESEEFSDAGDSLAVSQMNINEHSCGRGSLTPPTTQFGASSILDGAKGSSAVSINTTESCCSRNAHLHVSTIDEFIHSGVQLCFGILQVVLSLIPPAIGKVLSIVGFKGDRDTGLRMLWRTAITARNIHGELALLCLLVFYDGPIQFIDVGFQLPGREDKNITDILSISERSSILDSELTQIIKNPNLYTTQILGKARQLFPHNALWLLQEGRMLAAQGKIYQAIDLMQSFTDDPNTKINMEQVEALLTFDRAMLYAFTHTYDKAAKDFLRLLEINSWSLAVYLFFAASCYLEQWRMIQCDEIKYDSEGEREEKLNFYAEKADHYLKLAPTYVPGHGHNAKKKKGGIGGSTKQMPFDKFVLRKTRHIEENQRKHPNLSYIECVGTSLVHELVYFWNGYNRMTQDDLRILNRMLHFSNGPYAKIAESFDEAMTRNFFEAITLRQMGQVKEGLTQLDTEVISKYVLQDSAHAPFKFQKMTYSPYLYPTALYEKAMFVWLLKSKDDAGRAINESVSWLKKAETTSDIGDYELSNRTSMRIKAASERLELLKEQL</sequence>
<name>A0A0L0P4B2_CANAR</name>
<feature type="region of interest" description="Disordered" evidence="2">
    <location>
        <begin position="277"/>
        <end position="332"/>
    </location>
</feature>
<feature type="compositionally biased region" description="Acidic residues" evidence="2">
    <location>
        <begin position="318"/>
        <end position="330"/>
    </location>
</feature>
<evidence type="ECO:0000313" key="4">
    <source>
        <dbReference type="Proteomes" id="UP000037122"/>
    </source>
</evidence>
<proteinExistence type="inferred from homology"/>
<dbReference type="PANTHER" id="PTHR31859:SF1">
    <property type="entry name" value="TETRATRICOPEPTIDE REPEAT PROTEIN 39C"/>
    <property type="match status" value="1"/>
</dbReference>
<dbReference type="GO" id="GO:0005829">
    <property type="term" value="C:cytosol"/>
    <property type="evidence" value="ECO:0007669"/>
    <property type="project" value="TreeGrafter"/>
</dbReference>
<gene>
    <name evidence="3" type="ORF">QG37_01928</name>
</gene>
<dbReference type="VEuPathDB" id="FungiDB:CJI96_0001852"/>
<protein>
    <recommendedName>
        <fullName evidence="5">Mitochondrial outer membrane protein IML2</fullName>
    </recommendedName>
</protein>
<dbReference type="VEuPathDB" id="FungiDB:B9J08_003315"/>
<evidence type="ECO:0000256" key="2">
    <source>
        <dbReference type="SAM" id="MobiDB-lite"/>
    </source>
</evidence>
<dbReference type="VEuPathDB" id="FungiDB:QG37_01928"/>
<dbReference type="Proteomes" id="UP000037122">
    <property type="component" value="Unassembled WGS sequence"/>
</dbReference>
<dbReference type="VEuPathDB" id="FungiDB:CJI97_003390"/>
<reference evidence="4" key="1">
    <citation type="journal article" date="2015" name="BMC Genomics">
        <title>Draft genome of a commonly misdiagnosed multidrug resistant pathogen Candida auris.</title>
        <authorList>
            <person name="Chatterjee S."/>
            <person name="Alampalli S.V."/>
            <person name="Nageshan R.K."/>
            <person name="Chettiar S.T."/>
            <person name="Joshi S."/>
            <person name="Tatu U.S."/>
        </authorList>
    </citation>
    <scope>NUCLEOTIDE SEQUENCE [LARGE SCALE GENOMIC DNA]</scope>
    <source>
        <strain evidence="4">6684</strain>
    </source>
</reference>
<dbReference type="AlphaFoldDB" id="A0A0L0P4B2"/>
<dbReference type="VEuPathDB" id="FungiDB:CJJ07_000891"/>
<dbReference type="Gene3D" id="1.25.40.10">
    <property type="entry name" value="Tetratricopeptide repeat domain"/>
    <property type="match status" value="1"/>
</dbReference>
<dbReference type="VEuPathDB" id="FungiDB:CJJ09_000790"/>
<comment type="similarity">
    <text evidence="1">Belongs to the IML2 family.</text>
</comment>
<comment type="caution">
    <text evidence="3">The sequence shown here is derived from an EMBL/GenBank/DDBJ whole genome shotgun (WGS) entry which is preliminary data.</text>
</comment>
<evidence type="ECO:0000313" key="3">
    <source>
        <dbReference type="EMBL" id="KNE01055.1"/>
    </source>
</evidence>
<evidence type="ECO:0008006" key="5">
    <source>
        <dbReference type="Google" id="ProtNLM"/>
    </source>
</evidence>
<dbReference type="GO" id="GO:0005634">
    <property type="term" value="C:nucleus"/>
    <property type="evidence" value="ECO:0007669"/>
    <property type="project" value="TreeGrafter"/>
</dbReference>
<evidence type="ECO:0000256" key="1">
    <source>
        <dbReference type="ARBA" id="ARBA00010925"/>
    </source>
</evidence>
<dbReference type="EMBL" id="LGST01000016">
    <property type="protein sequence ID" value="KNE01055.1"/>
    <property type="molecule type" value="Genomic_DNA"/>
</dbReference>